<evidence type="ECO:0000256" key="1">
    <source>
        <dbReference type="SAM" id="SignalP"/>
    </source>
</evidence>
<feature type="chain" id="PRO_5045411076" evidence="1">
    <location>
        <begin position="23"/>
        <end position="164"/>
    </location>
</feature>
<comment type="caution">
    <text evidence="2">The sequence shown here is derived from an EMBL/GenBank/DDBJ whole genome shotgun (WGS) entry which is preliminary data.</text>
</comment>
<evidence type="ECO:0000313" key="2">
    <source>
        <dbReference type="EMBL" id="MDT8758636.1"/>
    </source>
</evidence>
<protein>
    <submittedName>
        <fullName evidence="2">Uncharacterized protein</fullName>
    </submittedName>
</protein>
<reference evidence="2" key="1">
    <citation type="submission" date="2022-04" db="EMBL/GenBank/DDBJ databases">
        <title>Tomato heritable bacteria conferring resistance against bacterial wilt.</title>
        <authorList>
            <person name="Yin J."/>
        </authorList>
    </citation>
    <scope>NUCLEOTIDE SEQUENCE</scope>
    <source>
        <strain evidence="2">Cra20</strain>
    </source>
</reference>
<name>A0ABU3N305_9SPHN</name>
<accession>A0ABU3N305</accession>
<gene>
    <name evidence="2" type="ORF">MZO42_07995</name>
</gene>
<organism evidence="2">
    <name type="scientific">Sphingomonas psychrotolerans</name>
    <dbReference type="NCBI Taxonomy" id="1327635"/>
    <lineage>
        <taxon>Bacteria</taxon>
        <taxon>Pseudomonadati</taxon>
        <taxon>Pseudomonadota</taxon>
        <taxon>Alphaproteobacteria</taxon>
        <taxon>Sphingomonadales</taxon>
        <taxon>Sphingomonadaceae</taxon>
        <taxon>Sphingomonas</taxon>
    </lineage>
</organism>
<proteinExistence type="predicted"/>
<feature type="signal peptide" evidence="1">
    <location>
        <begin position="1"/>
        <end position="22"/>
    </location>
</feature>
<keyword evidence="1" id="KW-0732">Signal</keyword>
<dbReference type="EMBL" id="JALMLT010000002">
    <property type="protein sequence ID" value="MDT8758636.1"/>
    <property type="molecule type" value="Genomic_DNA"/>
</dbReference>
<sequence length="164" mass="17182">MTGPWSTSAAAMLLALSPAAIAGAPGVYTPAVGSVERTAIVKTLHGGDDSPESRFTFRTFRVLHSGSRAIAYVEGDGAVGGFHALLMREGKAPWRKIWGESDGGSDSCGSAARHYAWALHLLRTFTAAPETLFPGIVAQTAELQRMAKADPELQCVGDLDGGPE</sequence>